<evidence type="ECO:0000313" key="6">
    <source>
        <dbReference type="Proteomes" id="UP000275385"/>
    </source>
</evidence>
<organism evidence="5 6">
    <name type="scientific">Coniochaeta pulveracea</name>
    <dbReference type="NCBI Taxonomy" id="177199"/>
    <lineage>
        <taxon>Eukaryota</taxon>
        <taxon>Fungi</taxon>
        <taxon>Dikarya</taxon>
        <taxon>Ascomycota</taxon>
        <taxon>Pezizomycotina</taxon>
        <taxon>Sordariomycetes</taxon>
        <taxon>Sordariomycetidae</taxon>
        <taxon>Coniochaetales</taxon>
        <taxon>Coniochaetaceae</taxon>
        <taxon>Coniochaeta</taxon>
    </lineage>
</organism>
<feature type="region of interest" description="Disordered" evidence="2">
    <location>
        <begin position="1"/>
        <end position="104"/>
    </location>
</feature>
<dbReference type="InterPro" id="IPR029021">
    <property type="entry name" value="Prot-tyrosine_phosphatase-like"/>
</dbReference>
<evidence type="ECO:0000313" key="5">
    <source>
        <dbReference type="EMBL" id="RKU44694.1"/>
    </source>
</evidence>
<dbReference type="OrthoDB" id="6058203at2759"/>
<dbReference type="SUPFAM" id="SSF52799">
    <property type="entry name" value="(Phosphotyrosine protein) phosphatases II"/>
    <property type="match status" value="1"/>
</dbReference>
<dbReference type="InterPro" id="IPR001763">
    <property type="entry name" value="Rhodanese-like_dom"/>
</dbReference>
<dbReference type="Gene3D" id="3.40.250.10">
    <property type="entry name" value="Rhodanese-like domain"/>
    <property type="match status" value="1"/>
</dbReference>
<feature type="domain" description="Tyrosine-protein phosphatase" evidence="3">
    <location>
        <begin position="592"/>
        <end position="653"/>
    </location>
</feature>
<dbReference type="PANTHER" id="PTHR19134:SF561">
    <property type="entry name" value="PROTEIN TYROSINE PHOSPHATASE 36E, ISOFORM A"/>
    <property type="match status" value="1"/>
</dbReference>
<dbReference type="PANTHER" id="PTHR19134">
    <property type="entry name" value="RECEPTOR-TYPE TYROSINE-PROTEIN PHOSPHATASE"/>
    <property type="match status" value="1"/>
</dbReference>
<comment type="similarity">
    <text evidence="1">Belongs to the protein-tyrosine phosphatase family. Non-receptor class subfamily.</text>
</comment>
<dbReference type="InterPro" id="IPR036873">
    <property type="entry name" value="Rhodanese-like_dom_sf"/>
</dbReference>
<dbReference type="PROSITE" id="PS50055">
    <property type="entry name" value="TYR_PHOSPHATASE_PTP"/>
    <property type="match status" value="1"/>
</dbReference>
<evidence type="ECO:0000256" key="1">
    <source>
        <dbReference type="ARBA" id="ARBA00009649"/>
    </source>
</evidence>
<dbReference type="EMBL" id="QVQW01000028">
    <property type="protein sequence ID" value="RKU44694.1"/>
    <property type="molecule type" value="Genomic_DNA"/>
</dbReference>
<dbReference type="FunFam" id="3.40.250.10:FF:000051">
    <property type="entry name" value="Protein tyrosine phosphatase (Pyp1), putative"/>
    <property type="match status" value="1"/>
</dbReference>
<dbReference type="Pfam" id="PF00581">
    <property type="entry name" value="Rhodanese"/>
    <property type="match status" value="1"/>
</dbReference>
<dbReference type="CDD" id="cd01446">
    <property type="entry name" value="DSP_MapKP"/>
    <property type="match status" value="1"/>
</dbReference>
<dbReference type="PROSITE" id="PS50206">
    <property type="entry name" value="RHODANESE_3"/>
    <property type="match status" value="1"/>
</dbReference>
<evidence type="ECO:0000259" key="4">
    <source>
        <dbReference type="PROSITE" id="PS50206"/>
    </source>
</evidence>
<dbReference type="Gene3D" id="3.90.190.10">
    <property type="entry name" value="Protein tyrosine phosphatase superfamily"/>
    <property type="match status" value="1"/>
</dbReference>
<feature type="compositionally biased region" description="Polar residues" evidence="2">
    <location>
        <begin position="58"/>
        <end position="67"/>
    </location>
</feature>
<reference evidence="5 6" key="1">
    <citation type="submission" date="2018-08" db="EMBL/GenBank/DDBJ databases">
        <title>Draft genome of the lignicolous fungus Coniochaeta pulveracea.</title>
        <authorList>
            <person name="Borstlap C.J."/>
            <person name="De Witt R.N."/>
            <person name="Botha A."/>
            <person name="Volschenk H."/>
        </authorList>
    </citation>
    <scope>NUCLEOTIDE SEQUENCE [LARGE SCALE GENOMIC DNA]</scope>
    <source>
        <strain evidence="5 6">CAB683</strain>
    </source>
</reference>
<dbReference type="AlphaFoldDB" id="A0A420Y9W5"/>
<dbReference type="GO" id="GO:0004725">
    <property type="term" value="F:protein tyrosine phosphatase activity"/>
    <property type="evidence" value="ECO:0007669"/>
    <property type="project" value="InterPro"/>
</dbReference>
<feature type="region of interest" description="Disordered" evidence="2">
    <location>
        <begin position="186"/>
        <end position="210"/>
    </location>
</feature>
<dbReference type="Proteomes" id="UP000275385">
    <property type="component" value="Unassembled WGS sequence"/>
</dbReference>
<feature type="compositionally biased region" description="Polar residues" evidence="2">
    <location>
        <begin position="94"/>
        <end position="104"/>
    </location>
</feature>
<comment type="caution">
    <text evidence="5">The sequence shown here is derived from an EMBL/GenBank/DDBJ whole genome shotgun (WGS) entry which is preliminary data.</text>
</comment>
<feature type="region of interest" description="Disordered" evidence="2">
    <location>
        <begin position="267"/>
        <end position="332"/>
    </location>
</feature>
<evidence type="ECO:0000256" key="2">
    <source>
        <dbReference type="SAM" id="MobiDB-lite"/>
    </source>
</evidence>
<accession>A0A420Y9W5</accession>
<dbReference type="STRING" id="177199.A0A420Y9W5"/>
<dbReference type="Pfam" id="PF00102">
    <property type="entry name" value="Y_phosphatase"/>
    <property type="match status" value="1"/>
</dbReference>
<dbReference type="InterPro" id="IPR000242">
    <property type="entry name" value="PTP_cat"/>
</dbReference>
<name>A0A420Y9W5_9PEZI</name>
<keyword evidence="6" id="KW-1185">Reference proteome</keyword>
<protein>
    <recommendedName>
        <fullName evidence="7">Rhodanese domain-containing protein</fullName>
    </recommendedName>
</protein>
<dbReference type="SMART" id="SM00450">
    <property type="entry name" value="RHOD"/>
    <property type="match status" value="1"/>
</dbReference>
<feature type="compositionally biased region" description="Polar residues" evidence="2">
    <location>
        <begin position="1"/>
        <end position="10"/>
    </location>
</feature>
<feature type="domain" description="Rhodanese" evidence="4">
    <location>
        <begin position="345"/>
        <end position="461"/>
    </location>
</feature>
<proteinExistence type="inferred from homology"/>
<feature type="compositionally biased region" description="Polar residues" evidence="2">
    <location>
        <begin position="267"/>
        <end position="277"/>
    </location>
</feature>
<dbReference type="SUPFAM" id="SSF52821">
    <property type="entry name" value="Rhodanese/Cell cycle control phosphatase"/>
    <property type="match status" value="1"/>
</dbReference>
<evidence type="ECO:0000259" key="3">
    <source>
        <dbReference type="PROSITE" id="PS50055"/>
    </source>
</evidence>
<gene>
    <name evidence="5" type="ORF">DL546_005814</name>
</gene>
<feature type="compositionally biased region" description="Low complexity" evidence="2">
    <location>
        <begin position="45"/>
        <end position="57"/>
    </location>
</feature>
<feature type="compositionally biased region" description="Basic and acidic residues" evidence="2">
    <location>
        <begin position="293"/>
        <end position="305"/>
    </location>
</feature>
<evidence type="ECO:0008006" key="7">
    <source>
        <dbReference type="Google" id="ProtNLM"/>
    </source>
</evidence>
<dbReference type="InterPro" id="IPR050348">
    <property type="entry name" value="Protein-Tyr_Phosphatase"/>
</dbReference>
<sequence>MPHAQNTESAHAQIETAAITMMPPEQRIERPSSYSLRTHGRSHVSSSGSQTQTTSQSYFGNKSSTPVASPIQPFSVGQALPPKVSPSATGLGAPQTQTVRTPSPNYFGLSIDNAIDPHESAVLPQQNWSPQTSSVRSFGAAIPKHMPLDANPEFEAFRKQADANRGRGFSLSQFHGAVSGMHLPPNQAARRPQPPRWHTTGGVEPSEYSFPRMSSISQGVEGGPTTKTQPDANATKELPNVSAGLKRNASSFSMKPPMFLDIGRQASPAQMTTSSPSVPLEQRRSPVSMANDPHSRLSMAHDKPHPPSPAAGQPQRAGTVPTKLEPDNAGMMSPSQLEELMENSPDSDLLILDLRVSPQYAQSRIKGALNLCIPTTLLKRATFNLQKLQTTFQGAEEQERFANWQNTHHIVVYDAFSSDKRDALSAQNMIKKFTNEGYSGSMNILRGGFNTFAARYPGLVDRSSAAPGGTGLALSASGGPGGGPSIAPVIGGVMLPAGSSAPNPFFNNIRQNQDLIGGVGQMQVKMPAELDPQRLPQWLRAAAEPADQGKKVSEKFLRIELSEQSRMKDAYSIQTKGAEDKVQISGIEKGGKNRYKDILPFEHARVKLEGRPEGVCDYVNASHLQSSRSHKRYIASQGPLPATFEVSLLSAVG</sequence>